<keyword evidence="2" id="KW-1185">Reference proteome</keyword>
<gene>
    <name evidence="1" type="ORF">C7212DRAFT_304589</name>
</gene>
<evidence type="ECO:0000313" key="1">
    <source>
        <dbReference type="EMBL" id="PWW78752.1"/>
    </source>
</evidence>
<dbReference type="EMBL" id="PYWC01000012">
    <property type="protein sequence ID" value="PWW78752.1"/>
    <property type="molecule type" value="Genomic_DNA"/>
</dbReference>
<evidence type="ECO:0000313" key="2">
    <source>
        <dbReference type="Proteomes" id="UP000246991"/>
    </source>
</evidence>
<sequence>MAPRKVLNLSRVKVYAEITILLDRLSKIPTPSDYQAGIPSELTSGGIENAPKPIVQRHKWHCKVAELHHLLSRLQLVFRPDSLKMKPGAEWVLSYYPPDPECFSSWESLLHDDMKRVSSVIRDNDAKIARICQWLSDGMALARGDLDGMRRSIIVSRMESLGEEWALLEAKSEAAVLWFDSKWFVDRRRK</sequence>
<dbReference type="AlphaFoldDB" id="A0A317SWG5"/>
<dbReference type="Proteomes" id="UP000246991">
    <property type="component" value="Unassembled WGS sequence"/>
</dbReference>
<accession>A0A317SWG5</accession>
<protein>
    <submittedName>
        <fullName evidence="1">Uncharacterized protein</fullName>
    </submittedName>
</protein>
<reference evidence="1 2" key="1">
    <citation type="submission" date="2018-03" db="EMBL/GenBank/DDBJ databases">
        <title>Genomes of Pezizomycetes fungi and the evolution of truffles.</title>
        <authorList>
            <person name="Murat C."/>
            <person name="Payen T."/>
            <person name="Noel B."/>
            <person name="Kuo A."/>
            <person name="Martin F.M."/>
        </authorList>
    </citation>
    <scope>NUCLEOTIDE SEQUENCE [LARGE SCALE GENOMIC DNA]</scope>
    <source>
        <strain evidence="1">091103-1</strain>
    </source>
</reference>
<name>A0A317SWG5_9PEZI</name>
<proteinExistence type="predicted"/>
<dbReference type="OrthoDB" id="10423519at2759"/>
<comment type="caution">
    <text evidence="1">The sequence shown here is derived from an EMBL/GenBank/DDBJ whole genome shotgun (WGS) entry which is preliminary data.</text>
</comment>
<organism evidence="1 2">
    <name type="scientific">Tuber magnatum</name>
    <name type="common">white Piedmont truffle</name>
    <dbReference type="NCBI Taxonomy" id="42249"/>
    <lineage>
        <taxon>Eukaryota</taxon>
        <taxon>Fungi</taxon>
        <taxon>Dikarya</taxon>
        <taxon>Ascomycota</taxon>
        <taxon>Pezizomycotina</taxon>
        <taxon>Pezizomycetes</taxon>
        <taxon>Pezizales</taxon>
        <taxon>Tuberaceae</taxon>
        <taxon>Tuber</taxon>
    </lineage>
</organism>